<dbReference type="GO" id="GO:0015171">
    <property type="term" value="F:amino acid transmembrane transporter activity"/>
    <property type="evidence" value="ECO:0007669"/>
    <property type="project" value="TreeGrafter"/>
</dbReference>
<evidence type="ECO:0000313" key="7">
    <source>
        <dbReference type="EMBL" id="MCP3427454.1"/>
    </source>
</evidence>
<dbReference type="PANTHER" id="PTHR30086">
    <property type="entry name" value="ARGININE EXPORTER PROTEIN ARGO"/>
    <property type="match status" value="1"/>
</dbReference>
<keyword evidence="4 6" id="KW-1133">Transmembrane helix</keyword>
<keyword evidence="5 6" id="KW-0472">Membrane</keyword>
<accession>A0AA41X2K5</accession>
<keyword evidence="8" id="KW-1185">Reference proteome</keyword>
<feature type="transmembrane region" description="Helical" evidence="6">
    <location>
        <begin position="12"/>
        <end position="34"/>
    </location>
</feature>
<name>A0AA41X2K5_9ALTE</name>
<evidence type="ECO:0000313" key="8">
    <source>
        <dbReference type="Proteomes" id="UP001165413"/>
    </source>
</evidence>
<feature type="transmembrane region" description="Helical" evidence="6">
    <location>
        <begin position="72"/>
        <end position="90"/>
    </location>
</feature>
<comment type="subcellular location">
    <subcellularLocation>
        <location evidence="1">Cell membrane</location>
        <topology evidence="1">Multi-pass membrane protein</topology>
    </subcellularLocation>
</comment>
<feature type="transmembrane region" description="Helical" evidence="6">
    <location>
        <begin position="189"/>
        <end position="210"/>
    </location>
</feature>
<dbReference type="RefSeq" id="WP_254097819.1">
    <property type="nucleotide sequence ID" value="NZ_JANATA010000001.1"/>
</dbReference>
<dbReference type="AlphaFoldDB" id="A0AA41X2K5"/>
<dbReference type="PANTHER" id="PTHR30086:SF20">
    <property type="entry name" value="ARGININE EXPORTER PROTEIN ARGO-RELATED"/>
    <property type="match status" value="1"/>
</dbReference>
<comment type="caution">
    <text evidence="7">The sequence shown here is derived from an EMBL/GenBank/DDBJ whole genome shotgun (WGS) entry which is preliminary data.</text>
</comment>
<feature type="transmembrane region" description="Helical" evidence="6">
    <location>
        <begin position="41"/>
        <end position="66"/>
    </location>
</feature>
<protein>
    <submittedName>
        <fullName evidence="7">LysE family transporter</fullName>
    </submittedName>
</protein>
<gene>
    <name evidence="7" type="ORF">NLF92_00670</name>
</gene>
<dbReference type="PIRSF" id="PIRSF006324">
    <property type="entry name" value="LeuE"/>
    <property type="match status" value="1"/>
</dbReference>
<dbReference type="Proteomes" id="UP001165413">
    <property type="component" value="Unassembled WGS sequence"/>
</dbReference>
<evidence type="ECO:0000256" key="4">
    <source>
        <dbReference type="ARBA" id="ARBA00022989"/>
    </source>
</evidence>
<sequence length="212" mass="23280">MTNVWLEFTTIALVHLLAVASPGPDFAVVLKVALTQPRRIAIYTSIGIGVGILIHVIYSLLGINILFKTTPWLYQVLLWCCAVYLLYIGINAIQASKQSENVSLQGPASNESTTMSAAAGFKLGFITNGLNPKASLFFLSLFTVVIEPSTPLMMKSLYGIYLATATGLWFCMLSVLLTHPIVQRKIQSYAHWIDRFMGGILIVIALSLVVNW</sequence>
<evidence type="ECO:0000256" key="3">
    <source>
        <dbReference type="ARBA" id="ARBA00022692"/>
    </source>
</evidence>
<reference evidence="7" key="1">
    <citation type="submission" date="2022-07" db="EMBL/GenBank/DDBJ databases">
        <title>Characterization of the Novel Bacterium Alteromonas immobilis LMIT006 and Alteromonas gregis LMIT007.</title>
        <authorList>
            <person name="Lin X."/>
        </authorList>
    </citation>
    <scope>NUCLEOTIDE SEQUENCE</scope>
    <source>
        <strain evidence="7">LMIT007</strain>
    </source>
</reference>
<evidence type="ECO:0000256" key="6">
    <source>
        <dbReference type="SAM" id="Phobius"/>
    </source>
</evidence>
<dbReference type="GO" id="GO:0005886">
    <property type="term" value="C:plasma membrane"/>
    <property type="evidence" value="ECO:0007669"/>
    <property type="project" value="UniProtKB-SubCell"/>
</dbReference>
<feature type="transmembrane region" description="Helical" evidence="6">
    <location>
        <begin position="158"/>
        <end position="177"/>
    </location>
</feature>
<proteinExistence type="predicted"/>
<dbReference type="Pfam" id="PF01810">
    <property type="entry name" value="LysE"/>
    <property type="match status" value="1"/>
</dbReference>
<organism evidence="7 8">
    <name type="scientific">Opacimonas viscosa</name>
    <dbReference type="NCBI Taxonomy" id="2961944"/>
    <lineage>
        <taxon>Bacteria</taxon>
        <taxon>Pseudomonadati</taxon>
        <taxon>Pseudomonadota</taxon>
        <taxon>Gammaproteobacteria</taxon>
        <taxon>Alteromonadales</taxon>
        <taxon>Alteromonadaceae</taxon>
        <taxon>Opacimonas</taxon>
    </lineage>
</organism>
<evidence type="ECO:0000256" key="5">
    <source>
        <dbReference type="ARBA" id="ARBA00023136"/>
    </source>
</evidence>
<evidence type="ECO:0000256" key="1">
    <source>
        <dbReference type="ARBA" id="ARBA00004651"/>
    </source>
</evidence>
<feature type="transmembrane region" description="Helical" evidence="6">
    <location>
        <begin position="125"/>
        <end position="146"/>
    </location>
</feature>
<keyword evidence="3 6" id="KW-0812">Transmembrane</keyword>
<keyword evidence="2" id="KW-1003">Cell membrane</keyword>
<evidence type="ECO:0000256" key="2">
    <source>
        <dbReference type="ARBA" id="ARBA00022475"/>
    </source>
</evidence>
<dbReference type="InterPro" id="IPR001123">
    <property type="entry name" value="LeuE-type"/>
</dbReference>
<dbReference type="EMBL" id="JANATA010000001">
    <property type="protein sequence ID" value="MCP3427454.1"/>
    <property type="molecule type" value="Genomic_DNA"/>
</dbReference>